<name>J0WWW3_AURST</name>
<evidence type="ECO:0000313" key="5">
    <source>
        <dbReference type="Proteomes" id="UP000006514"/>
    </source>
</evidence>
<dbReference type="Pfam" id="PF02992">
    <property type="entry name" value="Transposase_21"/>
    <property type="match status" value="1"/>
</dbReference>
<protein>
    <submittedName>
        <fullName evidence="4">Uncharacterized protein</fullName>
    </submittedName>
</protein>
<keyword evidence="1" id="KW-0175">Coiled coil</keyword>
<dbReference type="OrthoDB" id="3239894at2759"/>
<dbReference type="InterPro" id="IPR004242">
    <property type="entry name" value="Transposase_21"/>
</dbReference>
<evidence type="ECO:0000256" key="2">
    <source>
        <dbReference type="SAM" id="MobiDB-lite"/>
    </source>
</evidence>
<dbReference type="KEGG" id="adl:AURDEDRAFT_172838"/>
<dbReference type="PANTHER" id="PTHR46579:SF1">
    <property type="entry name" value="F5_8 TYPE C DOMAIN-CONTAINING PROTEIN"/>
    <property type="match status" value="1"/>
</dbReference>
<organism evidence="4 5">
    <name type="scientific">Auricularia subglabra (strain TFB-10046 / SS5)</name>
    <name type="common">White-rot fungus</name>
    <name type="synonym">Auricularia delicata (strain TFB10046)</name>
    <dbReference type="NCBI Taxonomy" id="717982"/>
    <lineage>
        <taxon>Eukaryota</taxon>
        <taxon>Fungi</taxon>
        <taxon>Dikarya</taxon>
        <taxon>Basidiomycota</taxon>
        <taxon>Agaricomycotina</taxon>
        <taxon>Agaricomycetes</taxon>
        <taxon>Auriculariales</taxon>
        <taxon>Auriculariaceae</taxon>
        <taxon>Auricularia</taxon>
    </lineage>
</organism>
<dbReference type="EMBL" id="JH687830">
    <property type="protein sequence ID" value="EJD38076.1"/>
    <property type="molecule type" value="Genomic_DNA"/>
</dbReference>
<keyword evidence="5" id="KW-1185">Reference proteome</keyword>
<dbReference type="OMA" id="FHILIEC"/>
<reference evidence="5" key="1">
    <citation type="journal article" date="2012" name="Science">
        <title>The Paleozoic origin of enzymatic lignin decomposition reconstructed from 31 fungal genomes.</title>
        <authorList>
            <person name="Floudas D."/>
            <person name="Binder M."/>
            <person name="Riley R."/>
            <person name="Barry K."/>
            <person name="Blanchette R.A."/>
            <person name="Henrissat B."/>
            <person name="Martinez A.T."/>
            <person name="Otillar R."/>
            <person name="Spatafora J.W."/>
            <person name="Yadav J.S."/>
            <person name="Aerts A."/>
            <person name="Benoit I."/>
            <person name="Boyd A."/>
            <person name="Carlson A."/>
            <person name="Copeland A."/>
            <person name="Coutinho P.M."/>
            <person name="de Vries R.P."/>
            <person name="Ferreira P."/>
            <person name="Findley K."/>
            <person name="Foster B."/>
            <person name="Gaskell J."/>
            <person name="Glotzer D."/>
            <person name="Gorecki P."/>
            <person name="Heitman J."/>
            <person name="Hesse C."/>
            <person name="Hori C."/>
            <person name="Igarashi K."/>
            <person name="Jurgens J.A."/>
            <person name="Kallen N."/>
            <person name="Kersten P."/>
            <person name="Kohler A."/>
            <person name="Kuees U."/>
            <person name="Kumar T.K.A."/>
            <person name="Kuo A."/>
            <person name="LaButti K."/>
            <person name="Larrondo L.F."/>
            <person name="Lindquist E."/>
            <person name="Ling A."/>
            <person name="Lombard V."/>
            <person name="Lucas S."/>
            <person name="Lundell T."/>
            <person name="Martin R."/>
            <person name="McLaughlin D.J."/>
            <person name="Morgenstern I."/>
            <person name="Morin E."/>
            <person name="Murat C."/>
            <person name="Nagy L.G."/>
            <person name="Nolan M."/>
            <person name="Ohm R.A."/>
            <person name="Patyshakuliyeva A."/>
            <person name="Rokas A."/>
            <person name="Ruiz-Duenas F.J."/>
            <person name="Sabat G."/>
            <person name="Salamov A."/>
            <person name="Samejima M."/>
            <person name="Schmutz J."/>
            <person name="Slot J.C."/>
            <person name="St John F."/>
            <person name="Stenlid J."/>
            <person name="Sun H."/>
            <person name="Sun S."/>
            <person name="Syed K."/>
            <person name="Tsang A."/>
            <person name="Wiebenga A."/>
            <person name="Young D."/>
            <person name="Pisabarro A."/>
            <person name="Eastwood D.C."/>
            <person name="Martin F."/>
            <person name="Cullen D."/>
            <person name="Grigoriev I.V."/>
            <person name="Hibbett D.S."/>
        </authorList>
    </citation>
    <scope>NUCLEOTIDE SEQUENCE [LARGE SCALE GENOMIC DNA]</scope>
    <source>
        <strain evidence="5">TFB10046</strain>
    </source>
</reference>
<feature type="transmembrane region" description="Helical" evidence="3">
    <location>
        <begin position="45"/>
        <end position="63"/>
    </location>
</feature>
<evidence type="ECO:0000313" key="4">
    <source>
        <dbReference type="EMBL" id="EJD38076.1"/>
    </source>
</evidence>
<evidence type="ECO:0000256" key="3">
    <source>
        <dbReference type="SAM" id="Phobius"/>
    </source>
</evidence>
<feature type="coiled-coil region" evidence="1">
    <location>
        <begin position="499"/>
        <end position="526"/>
    </location>
</feature>
<evidence type="ECO:0000256" key="1">
    <source>
        <dbReference type="SAM" id="Coils"/>
    </source>
</evidence>
<dbReference type="PANTHER" id="PTHR46579">
    <property type="entry name" value="F5/8 TYPE C DOMAIN-CONTAINING PROTEIN-RELATED"/>
    <property type="match status" value="1"/>
</dbReference>
<proteinExistence type="predicted"/>
<dbReference type="eggNOG" id="ENOG502S0SA">
    <property type="taxonomic scope" value="Eukaryota"/>
</dbReference>
<keyword evidence="3" id="KW-1133">Transmembrane helix</keyword>
<dbReference type="InParanoid" id="J0WWW3"/>
<sequence length="869" mass="98019">MFPQPSQPPSLSEAYSSTHPQWFIRVFMALVLLLNTRYHVGYTACSLILLTVHVVFTALGLLAPDLQNRQQHRFQSFSTILSRFGLADSFTVYPLCPACHTLAPADAPDDHHCENCGVRLYREPNAFERATRRKPPPLKSVAQSPLSQLLADVLSDDALQDECLRSLQVPQKPGEYVGMASGRIMRTLRDATGKPFFRHVEENPNELRVGLTMTGDAFKPHISDFCDNHSVTAFAFFITSLPFALQYALQNILVPTLIPGPAEPNCEEIQRHLEAIVDCLLMLYTDGILVYSKRFPEGRCIRFILLAVVCDHPALCRICGFADHSSLSFPCTKCTVPGKVITTPDGVLKVWPARSGAEHKRLAWEWKNLSPPEREIHWKKHGVRWFELARLPYFDPVRMAIVDPMHCMLLGIVKNLWFYTWIRGTKALRIDTEARDRELSYIHRLLQTMEAPPWVGRLPKYVGEPRGGNLSSDEYKVLSTVVGPVIIPVLWWELSKEIEKETRNAHRAYKKKVAEYEKKLDAFVKARKKKRSGAAATDDFKAKNPPPEMPGAPRRCKDEVPMFLSLAASFQLLLARSLTETDRAEGHRLLMQHLTEFCRVYGGQYLKPNHHWCTHIAEQIIDYGPVYLFWAYPGERLNKTIKGFNTNNHRGGAHDLSLSQLAQAISVSSGKERDLLSSFQTDRRQVRGTVDVVHAAQPHRTAEEMDLSVAVEDTMLSSSVRLGGTDEMIAALSPDIGAALAAWYRSEGLQIYSVHDARQYSADWVMLYGSAFYHGFIVIDGRRIIPVERAPRKSANSALVRVRTTGSSTGQIHGEVVSCFSHHQPGQMPQVFVAILPFVEFTEGLLDDDWDYWTSYLISSTGNRINMGL</sequence>
<dbReference type="AlphaFoldDB" id="J0WWW3"/>
<keyword evidence="3" id="KW-0472">Membrane</keyword>
<feature type="region of interest" description="Disordered" evidence="2">
    <location>
        <begin position="528"/>
        <end position="553"/>
    </location>
</feature>
<keyword evidence="3" id="KW-0812">Transmembrane</keyword>
<feature type="transmembrane region" description="Helical" evidence="3">
    <location>
        <begin position="20"/>
        <end position="38"/>
    </location>
</feature>
<accession>J0WWW3</accession>
<gene>
    <name evidence="4" type="ORF">AURDEDRAFT_172838</name>
</gene>
<dbReference type="Proteomes" id="UP000006514">
    <property type="component" value="Unassembled WGS sequence"/>
</dbReference>